<feature type="domain" description="UspA" evidence="2">
    <location>
        <begin position="6"/>
        <end position="132"/>
    </location>
</feature>
<proteinExistence type="inferred from homology"/>
<protein>
    <submittedName>
        <fullName evidence="3">Universal stress protein</fullName>
    </submittedName>
</protein>
<dbReference type="Gene3D" id="3.40.50.620">
    <property type="entry name" value="HUPs"/>
    <property type="match status" value="2"/>
</dbReference>
<evidence type="ECO:0000313" key="4">
    <source>
        <dbReference type="Proteomes" id="UP001556118"/>
    </source>
</evidence>
<feature type="domain" description="UspA" evidence="2">
    <location>
        <begin position="139"/>
        <end position="273"/>
    </location>
</feature>
<dbReference type="InterPro" id="IPR006016">
    <property type="entry name" value="UspA"/>
</dbReference>
<dbReference type="CDD" id="cd00293">
    <property type="entry name" value="USP-like"/>
    <property type="match status" value="2"/>
</dbReference>
<dbReference type="InterPro" id="IPR014729">
    <property type="entry name" value="Rossmann-like_a/b/a_fold"/>
</dbReference>
<dbReference type="InterPro" id="IPR006015">
    <property type="entry name" value="Universal_stress_UspA"/>
</dbReference>
<keyword evidence="4" id="KW-1185">Reference proteome</keyword>
<evidence type="ECO:0000259" key="2">
    <source>
        <dbReference type="Pfam" id="PF00582"/>
    </source>
</evidence>
<evidence type="ECO:0000256" key="1">
    <source>
        <dbReference type="ARBA" id="ARBA00008791"/>
    </source>
</evidence>
<dbReference type="Proteomes" id="UP001556118">
    <property type="component" value="Unassembled WGS sequence"/>
</dbReference>
<dbReference type="PANTHER" id="PTHR46268">
    <property type="entry name" value="STRESS RESPONSE PROTEIN NHAX"/>
    <property type="match status" value="1"/>
</dbReference>
<comment type="caution">
    <text evidence="3">The sequence shown here is derived from an EMBL/GenBank/DDBJ whole genome shotgun (WGS) entry which is preliminary data.</text>
</comment>
<sequence length="279" mass="30189">MTVPTTILFPTDFAGRCDRPRERAALLAREWGGRLVLLHVLSGESANLVVLEEATGRAEASLREEVRGEGFEVATKVATGDVAQAVLEAATQFEADVIVTGLSRRDGLSDYLVGSTVERVARSSRLPVLVVKEQSAAEYRRIAVATDFSTSSTEALRVALATFPRATFSLVHAYHVRWEAIRGRDEPAAAQQAEIADELDRFLASFPPALRERLDVTVDYGDECRVVSDHVQVNGIDLAVVGTRGRSGLVAAVLGSTARALVECLDCDVLLVPQRSDDE</sequence>
<organism evidence="3 4">
    <name type="scientific">Novosphingobium rhizovicinum</name>
    <dbReference type="NCBI Taxonomy" id="3228928"/>
    <lineage>
        <taxon>Bacteria</taxon>
        <taxon>Pseudomonadati</taxon>
        <taxon>Pseudomonadota</taxon>
        <taxon>Alphaproteobacteria</taxon>
        <taxon>Sphingomonadales</taxon>
        <taxon>Sphingomonadaceae</taxon>
        <taxon>Novosphingobium</taxon>
    </lineage>
</organism>
<dbReference type="PANTHER" id="PTHR46268:SF6">
    <property type="entry name" value="UNIVERSAL STRESS PROTEIN UP12"/>
    <property type="match status" value="1"/>
</dbReference>
<name>A0ABV3REF2_9SPHN</name>
<comment type="similarity">
    <text evidence="1">Belongs to the universal stress protein A family.</text>
</comment>
<dbReference type="EMBL" id="JBFNXR010000052">
    <property type="protein sequence ID" value="MEW9856459.1"/>
    <property type="molecule type" value="Genomic_DNA"/>
</dbReference>
<gene>
    <name evidence="3" type="ORF">ABUH87_15070</name>
</gene>
<dbReference type="Pfam" id="PF00582">
    <property type="entry name" value="Usp"/>
    <property type="match status" value="2"/>
</dbReference>
<evidence type="ECO:0000313" key="3">
    <source>
        <dbReference type="EMBL" id="MEW9856459.1"/>
    </source>
</evidence>
<dbReference type="PRINTS" id="PR01438">
    <property type="entry name" value="UNVRSLSTRESS"/>
</dbReference>
<dbReference type="RefSeq" id="WP_367774909.1">
    <property type="nucleotide sequence ID" value="NZ_JBFNXR010000052.1"/>
</dbReference>
<accession>A0ABV3REF2</accession>
<dbReference type="SUPFAM" id="SSF52402">
    <property type="entry name" value="Adenine nucleotide alpha hydrolases-like"/>
    <property type="match status" value="2"/>
</dbReference>
<reference evidence="3 4" key="1">
    <citation type="submission" date="2024-06" db="EMBL/GenBank/DDBJ databases">
        <title>Novosphingobium rhizovicinus M1R2S20.</title>
        <authorList>
            <person name="Sun J.-Q."/>
        </authorList>
    </citation>
    <scope>NUCLEOTIDE SEQUENCE [LARGE SCALE GENOMIC DNA]</scope>
    <source>
        <strain evidence="3 4">M1R2S20</strain>
    </source>
</reference>